<dbReference type="GO" id="GO:0005524">
    <property type="term" value="F:ATP binding"/>
    <property type="evidence" value="ECO:0007669"/>
    <property type="project" value="UniProtKB-KW"/>
</dbReference>
<reference evidence="9" key="1">
    <citation type="submission" date="2023-04" db="EMBL/GenBank/DDBJ databases">
        <title>Ambrosiozyma monospora NBRC 1965.</title>
        <authorList>
            <person name="Ichikawa N."/>
            <person name="Sato H."/>
            <person name="Tonouchi N."/>
        </authorList>
    </citation>
    <scope>NUCLEOTIDE SEQUENCE</scope>
    <source>
        <strain evidence="9">NBRC 1965</strain>
    </source>
</reference>
<evidence type="ECO:0000313" key="10">
    <source>
        <dbReference type="Proteomes" id="UP001165063"/>
    </source>
</evidence>
<dbReference type="PANTHER" id="PTHR24351">
    <property type="entry name" value="RIBOSOMAL PROTEIN S6 KINASE"/>
    <property type="match status" value="1"/>
</dbReference>
<dbReference type="Proteomes" id="UP001165063">
    <property type="component" value="Unassembled WGS sequence"/>
</dbReference>
<evidence type="ECO:0000256" key="3">
    <source>
        <dbReference type="ARBA" id="ARBA00022679"/>
    </source>
</evidence>
<name>A0A9W6YYI7_AMBMO</name>
<dbReference type="PROSITE" id="PS00108">
    <property type="entry name" value="PROTEIN_KINASE_ST"/>
    <property type="match status" value="1"/>
</dbReference>
<evidence type="ECO:0000256" key="2">
    <source>
        <dbReference type="ARBA" id="ARBA00022553"/>
    </source>
</evidence>
<dbReference type="Pfam" id="PF00069">
    <property type="entry name" value="Pkinase"/>
    <property type="match status" value="1"/>
</dbReference>
<comment type="caution">
    <text evidence="9">The sequence shown here is derived from an EMBL/GenBank/DDBJ whole genome shotgun (WGS) entry which is preliminary data.</text>
</comment>
<keyword evidence="10" id="KW-1185">Reference proteome</keyword>
<dbReference type="EMBL" id="BSXU01001418">
    <property type="protein sequence ID" value="GMG27241.1"/>
    <property type="molecule type" value="Genomic_DNA"/>
</dbReference>
<feature type="domain" description="Protein kinase" evidence="7">
    <location>
        <begin position="122"/>
        <end position="377"/>
    </location>
</feature>
<dbReference type="CDD" id="cd05123">
    <property type="entry name" value="STKc_AGC"/>
    <property type="match status" value="1"/>
</dbReference>
<dbReference type="Gene3D" id="1.10.510.10">
    <property type="entry name" value="Transferase(Phosphotransferase) domain 1"/>
    <property type="match status" value="1"/>
</dbReference>
<dbReference type="SUPFAM" id="SSF56112">
    <property type="entry name" value="Protein kinase-like (PK-like)"/>
    <property type="match status" value="1"/>
</dbReference>
<dbReference type="OrthoDB" id="63267at2759"/>
<dbReference type="PROSITE" id="PS50011">
    <property type="entry name" value="PROTEIN_KINASE_DOM"/>
    <property type="match status" value="1"/>
</dbReference>
<evidence type="ECO:0000256" key="4">
    <source>
        <dbReference type="ARBA" id="ARBA00022741"/>
    </source>
</evidence>
<keyword evidence="1" id="KW-0723">Serine/threonine-protein kinase</keyword>
<dbReference type="Pfam" id="PF00433">
    <property type="entry name" value="Pkinase_C"/>
    <property type="match status" value="1"/>
</dbReference>
<keyword evidence="2" id="KW-0597">Phosphoprotein</keyword>
<feature type="domain" description="AGC-kinase C-terminal" evidence="8">
    <location>
        <begin position="378"/>
        <end position="476"/>
    </location>
</feature>
<evidence type="ECO:0000259" key="8">
    <source>
        <dbReference type="PROSITE" id="PS51285"/>
    </source>
</evidence>
<gene>
    <name evidence="9" type="ORF">Amon01_000340900</name>
</gene>
<evidence type="ECO:0000256" key="1">
    <source>
        <dbReference type="ARBA" id="ARBA00022527"/>
    </source>
</evidence>
<dbReference type="AlphaFoldDB" id="A0A9W6YYI7"/>
<dbReference type="SMART" id="SM00220">
    <property type="entry name" value="S_TKc"/>
    <property type="match status" value="1"/>
</dbReference>
<dbReference type="SMART" id="SM00133">
    <property type="entry name" value="S_TK_X"/>
    <property type="match status" value="1"/>
</dbReference>
<dbReference type="InterPro" id="IPR011009">
    <property type="entry name" value="Kinase-like_dom_sf"/>
</dbReference>
<protein>
    <submittedName>
        <fullName evidence="9">Unnamed protein product</fullName>
    </submittedName>
</protein>
<dbReference type="FunFam" id="1.10.510.10:FF:000048">
    <property type="entry name" value="Protein kinase C"/>
    <property type="match status" value="1"/>
</dbReference>
<evidence type="ECO:0000259" key="7">
    <source>
        <dbReference type="PROSITE" id="PS50011"/>
    </source>
</evidence>
<keyword evidence="4" id="KW-0547">Nucleotide-binding</keyword>
<dbReference type="InterPro" id="IPR008271">
    <property type="entry name" value="Ser/Thr_kinase_AS"/>
</dbReference>
<organism evidence="9 10">
    <name type="scientific">Ambrosiozyma monospora</name>
    <name type="common">Yeast</name>
    <name type="synonym">Endomycopsis monosporus</name>
    <dbReference type="NCBI Taxonomy" id="43982"/>
    <lineage>
        <taxon>Eukaryota</taxon>
        <taxon>Fungi</taxon>
        <taxon>Dikarya</taxon>
        <taxon>Ascomycota</taxon>
        <taxon>Saccharomycotina</taxon>
        <taxon>Pichiomycetes</taxon>
        <taxon>Pichiales</taxon>
        <taxon>Pichiaceae</taxon>
        <taxon>Ambrosiozyma</taxon>
    </lineage>
</organism>
<accession>A0A9W6YYI7</accession>
<dbReference type="InterPro" id="IPR017892">
    <property type="entry name" value="Pkinase_C"/>
</dbReference>
<evidence type="ECO:0000256" key="6">
    <source>
        <dbReference type="ARBA" id="ARBA00022840"/>
    </source>
</evidence>
<dbReference type="InterPro" id="IPR000961">
    <property type="entry name" value="AGC-kinase_C"/>
</dbReference>
<keyword evidence="3" id="KW-0808">Transferase</keyword>
<dbReference type="InterPro" id="IPR000719">
    <property type="entry name" value="Prot_kinase_dom"/>
</dbReference>
<evidence type="ECO:0000256" key="5">
    <source>
        <dbReference type="ARBA" id="ARBA00022777"/>
    </source>
</evidence>
<sequence>MADIFDFDEDELSSKVKSQLSVGIARSATTDSFLEMADKLGDLNDQQQPVQTFQKHRSNSVISVGTIDNRLGTSYKVDLDEIYDADLTESHENSSVNLLSQEASSKTYTGRKPFRKVVIQDFEPITVLGKGSYGKVILVKDKRNGKLYAQKQLKKAAMVVNASNYERTLTERTILKKVNNSHIVKLYYALQDFDKVYLLLEYLQGGELFHHLSQERILSEKVACFYIAEMILALRHLHINAGVIYRDLKPENCMLNGKGHLVLTDFGLSKVSEECTSMFGTAQYMAPEIIKGEKYDSQCDWWSLGAVMFDMLTGSPPFTGNNNKKIMDKIVSQKVKYPFYLSQDARDLLGKFLNKNPNKRLNCDTDFDKKVRNHRFFRFINWDHLINQDDIKQPPPIIPIITNPELAENFDDEFTCMRITPPSSPIKDNMFENFAESRTNSTSSFIAIKRPDQNGDVKESVYFSNFSYTNESVYLN</sequence>
<dbReference type="Gene3D" id="3.30.200.20">
    <property type="entry name" value="Phosphorylase Kinase, domain 1"/>
    <property type="match status" value="1"/>
</dbReference>
<keyword evidence="6" id="KW-0067">ATP-binding</keyword>
<dbReference type="PROSITE" id="PS51285">
    <property type="entry name" value="AGC_KINASE_CTER"/>
    <property type="match status" value="1"/>
</dbReference>
<dbReference type="InterPro" id="IPR045270">
    <property type="entry name" value="STKc_AGC"/>
</dbReference>
<evidence type="ECO:0000313" key="9">
    <source>
        <dbReference type="EMBL" id="GMG27241.1"/>
    </source>
</evidence>
<proteinExistence type="predicted"/>
<dbReference type="GO" id="GO:0004674">
    <property type="term" value="F:protein serine/threonine kinase activity"/>
    <property type="evidence" value="ECO:0007669"/>
    <property type="project" value="UniProtKB-KW"/>
</dbReference>
<keyword evidence="5" id="KW-0418">Kinase</keyword>